<dbReference type="GO" id="GO:0006357">
    <property type="term" value="P:regulation of transcription by RNA polymerase II"/>
    <property type="evidence" value="ECO:0007669"/>
    <property type="project" value="TreeGrafter"/>
</dbReference>
<organism evidence="8 9">
    <name type="scientific">Smittium simulii</name>
    <dbReference type="NCBI Taxonomy" id="133385"/>
    <lineage>
        <taxon>Eukaryota</taxon>
        <taxon>Fungi</taxon>
        <taxon>Fungi incertae sedis</taxon>
        <taxon>Zoopagomycota</taxon>
        <taxon>Kickxellomycotina</taxon>
        <taxon>Harpellomycetes</taxon>
        <taxon>Harpellales</taxon>
        <taxon>Legeriomycetaceae</taxon>
        <taxon>Smittium</taxon>
    </lineage>
</organism>
<evidence type="ECO:0000256" key="4">
    <source>
        <dbReference type="ARBA" id="ARBA00023163"/>
    </source>
</evidence>
<dbReference type="GO" id="GO:0003713">
    <property type="term" value="F:transcription coactivator activity"/>
    <property type="evidence" value="ECO:0007669"/>
    <property type="project" value="TreeGrafter"/>
</dbReference>
<gene>
    <name evidence="8" type="ORF">BB561_003826</name>
</gene>
<dbReference type="Proteomes" id="UP000245383">
    <property type="component" value="Unassembled WGS sequence"/>
</dbReference>
<comment type="subcellular location">
    <subcellularLocation>
        <location evidence="1">Nucleus</location>
    </subcellularLocation>
</comment>
<comment type="caution">
    <text evidence="8">The sequence shown here is derived from an EMBL/GenBank/DDBJ whole genome shotgun (WGS) entry which is preliminary data.</text>
</comment>
<dbReference type="PANTHER" id="PTHR13556:SF2">
    <property type="entry name" value="TRANSCRIPTIONAL ADAPTER 3"/>
    <property type="match status" value="1"/>
</dbReference>
<dbReference type="Pfam" id="PF10198">
    <property type="entry name" value="Ada3"/>
    <property type="match status" value="1"/>
</dbReference>
<dbReference type="AlphaFoldDB" id="A0A2T9YJG8"/>
<dbReference type="GO" id="GO:0005634">
    <property type="term" value="C:nucleus"/>
    <property type="evidence" value="ECO:0007669"/>
    <property type="project" value="UniProtKB-SubCell"/>
</dbReference>
<protein>
    <submittedName>
        <fullName evidence="8">Uncharacterized protein</fullName>
    </submittedName>
</protein>
<comment type="similarity">
    <text evidence="2">Belongs to the NGG1 family.</text>
</comment>
<evidence type="ECO:0000256" key="7">
    <source>
        <dbReference type="SAM" id="MobiDB-lite"/>
    </source>
</evidence>
<evidence type="ECO:0000313" key="8">
    <source>
        <dbReference type="EMBL" id="PVU92459.1"/>
    </source>
</evidence>
<dbReference type="OrthoDB" id="1232at2759"/>
<dbReference type="InterPro" id="IPR019340">
    <property type="entry name" value="Histone_AcTrfase_su3"/>
</dbReference>
<keyword evidence="3" id="KW-0805">Transcription regulation</keyword>
<accession>A0A2T9YJG8</accession>
<evidence type="ECO:0000256" key="5">
    <source>
        <dbReference type="ARBA" id="ARBA00023242"/>
    </source>
</evidence>
<dbReference type="STRING" id="133385.A0A2T9YJG8"/>
<dbReference type="GO" id="GO:0000124">
    <property type="term" value="C:SAGA complex"/>
    <property type="evidence" value="ECO:0007669"/>
    <property type="project" value="TreeGrafter"/>
</dbReference>
<keyword evidence="6" id="KW-0175">Coiled coil</keyword>
<dbReference type="PANTHER" id="PTHR13556">
    <property type="entry name" value="TRANSCRIPTIONAL ADAPTER 3-RELATED"/>
    <property type="match status" value="1"/>
</dbReference>
<keyword evidence="9" id="KW-1185">Reference proteome</keyword>
<evidence type="ECO:0000256" key="6">
    <source>
        <dbReference type="SAM" id="Coils"/>
    </source>
</evidence>
<reference evidence="8 9" key="1">
    <citation type="journal article" date="2018" name="MBio">
        <title>Comparative Genomics Reveals the Core Gene Toolbox for the Fungus-Insect Symbiosis.</title>
        <authorList>
            <person name="Wang Y."/>
            <person name="Stata M."/>
            <person name="Wang W."/>
            <person name="Stajich J.E."/>
            <person name="White M.M."/>
            <person name="Moncalvo J.M."/>
        </authorList>
    </citation>
    <scope>NUCLEOTIDE SEQUENCE [LARGE SCALE GENOMIC DNA]</scope>
    <source>
        <strain evidence="8 9">SWE-8-4</strain>
    </source>
</reference>
<feature type="compositionally biased region" description="Polar residues" evidence="7">
    <location>
        <begin position="211"/>
        <end position="224"/>
    </location>
</feature>
<keyword evidence="4" id="KW-0804">Transcription</keyword>
<evidence type="ECO:0000313" key="9">
    <source>
        <dbReference type="Proteomes" id="UP000245383"/>
    </source>
</evidence>
<sequence length="784" mass="89880">MLLKTVFYVTSMPLNNVKNLSKRSPFPDVVHTIEDIDDLNSYRSRVFEMVGELGYLTDWVDQLHERLDDVLYNIGRHIREHIEYDYHDGEKLEQQYKQADDMANTYNAGLVRLRIAYRDYQRILSDTDSVVNRASEGSINFPITELDSLRVIINRYHDIEHEYNILPSEELIADLEDQIISQENASDKHDKHDKLGSHKVDQYANTDDNVNVGASTSNQSNIPSGHQKDTKHYANLGKHPINLTDSDICSEASCPIKKTRHDGSGTDDSNNNTDVLHGYQPHGSDEFNVGASTSHQHKDQGVNTTIEIHFYKHTILQALMASNLQNYLLDLSASKSLSSILRNHDLVLIQDKISNTDVSILKEELINLLSEAKARLTSINSELNDFENIATSRKKIKTEPISPLLETETKLEDSIPILEGVVSSKNVAKKLFCAFDISLLIKKEEYDSIKNFNKNTISYRKKAKKNEKQIVHNDYSRVKITTQIPANTFSLFLDNYFSFITDNDILYLEKSDNDPSIFEINTKGTHYLIKWAENEAKIFPDLSQVAKIKASITRTVMNSFKSKIEMDKPVALDQIDDNELIAPTIRCPPLTERLLSALVDQRVVINNKLDNEKKPVNNSVDSDDDLDYVPNLEEQLKQELRYIGILDSPEIDWKNTEDDEVAAELRQLQDLLKAQQSINNSRKLKLASVARDYLGYQEYKLIMEELDKQIEQSYLKRNRSLKSKKKKTIAPRAVPVSTNLMSLIDRRNRFLECIGPIFTRENFVNITHSIFEEKDNVKLPFKHS</sequence>
<proteinExistence type="inferred from homology"/>
<evidence type="ECO:0000256" key="2">
    <source>
        <dbReference type="ARBA" id="ARBA00005330"/>
    </source>
</evidence>
<name>A0A2T9YJG8_9FUNG</name>
<evidence type="ECO:0000256" key="1">
    <source>
        <dbReference type="ARBA" id="ARBA00004123"/>
    </source>
</evidence>
<dbReference type="EMBL" id="MBFR01000161">
    <property type="protein sequence ID" value="PVU92459.1"/>
    <property type="molecule type" value="Genomic_DNA"/>
</dbReference>
<feature type="region of interest" description="Disordered" evidence="7">
    <location>
        <begin position="211"/>
        <end position="232"/>
    </location>
</feature>
<keyword evidence="5" id="KW-0539">Nucleus</keyword>
<feature type="coiled-coil region" evidence="6">
    <location>
        <begin position="362"/>
        <end position="389"/>
    </location>
</feature>
<evidence type="ECO:0000256" key="3">
    <source>
        <dbReference type="ARBA" id="ARBA00023015"/>
    </source>
</evidence>